<dbReference type="PANTHER" id="PTHR43364">
    <property type="entry name" value="NADH-SPECIFIC METHYLGLYOXAL REDUCTASE-RELATED"/>
    <property type="match status" value="1"/>
</dbReference>
<name>A0ABD7PEG5_KLEVA</name>
<proteinExistence type="predicted"/>
<dbReference type="GO" id="GO:0016491">
    <property type="term" value="F:oxidoreductase activity"/>
    <property type="evidence" value="ECO:0007669"/>
    <property type="project" value="UniProtKB-KW"/>
</dbReference>
<dbReference type="FunFam" id="3.20.20.100:FF:000004">
    <property type="entry name" value="Oxidoreductase, aldo/keto reductase"/>
    <property type="match status" value="1"/>
</dbReference>
<dbReference type="Gene3D" id="3.20.20.100">
    <property type="entry name" value="NADP-dependent oxidoreductase domain"/>
    <property type="match status" value="1"/>
</dbReference>
<evidence type="ECO:0000256" key="1">
    <source>
        <dbReference type="ARBA" id="ARBA00023002"/>
    </source>
</evidence>
<protein>
    <submittedName>
        <fullName evidence="3">Oxidoreductase</fullName>
    </submittedName>
</protein>
<dbReference type="InterPro" id="IPR050523">
    <property type="entry name" value="AKR_Detox_Biosynth"/>
</dbReference>
<keyword evidence="1" id="KW-0560">Oxidoreductase</keyword>
<dbReference type="AlphaFoldDB" id="A0ABD7PEG5"/>
<dbReference type="CDD" id="cd19087">
    <property type="entry name" value="AKR_AKR12A1_B1_C1"/>
    <property type="match status" value="1"/>
</dbReference>
<evidence type="ECO:0000259" key="2">
    <source>
        <dbReference type="Pfam" id="PF00248"/>
    </source>
</evidence>
<sequence length="337" mass="37278">MMKNTLEDNMQYTFLGRTGLRVSRIGLGTMNFGEFTSEADSFHIMDEAIHAGVNFFDTADVYGGPQSPDMEKGYGVSEEIIGNWLKKSGHRNDIVLATKVYQPMGTGPNDKYLSAYHIKRACEASLKRLKTDHIDLYQMHHIDRSTPWEEIWQAMEQLIREGKITYVGSSNFAGWDIATAQCTASARHLLGLASEQSLYNLTQRTAELEVIPALRHYGIGLIPWSPIGMGLLGGALRKAAGGRTSTAAMQQQMERLRPQLEAWEALCDELGEKPSDVALAWLLHNPVVSTVISGARTADQLKQNLNALTITLEPETLSKINTIWPGPGGEAPEAYAW</sequence>
<reference evidence="3 4" key="1">
    <citation type="submission" date="2018-08" db="EMBL/GenBank/DDBJ databases">
        <authorList>
            <consortium name="Pathogen Informatics"/>
        </authorList>
    </citation>
    <scope>NUCLEOTIDE SEQUENCE [LARGE SCALE GENOMIC DNA]</scope>
    <source>
        <strain evidence="3 4">EuSCAPE_TR218</strain>
    </source>
</reference>
<dbReference type="EMBL" id="UKAS01000048">
    <property type="protein sequence ID" value="SXF99576.1"/>
    <property type="molecule type" value="Genomic_DNA"/>
</dbReference>
<comment type="caution">
    <text evidence="3">The sequence shown here is derived from an EMBL/GenBank/DDBJ whole genome shotgun (WGS) entry which is preliminary data.</text>
</comment>
<dbReference type="InterPro" id="IPR036812">
    <property type="entry name" value="NAD(P)_OxRdtase_dom_sf"/>
</dbReference>
<evidence type="ECO:0000313" key="4">
    <source>
        <dbReference type="Proteomes" id="UP000258928"/>
    </source>
</evidence>
<dbReference type="GO" id="GO:0005829">
    <property type="term" value="C:cytosol"/>
    <property type="evidence" value="ECO:0007669"/>
    <property type="project" value="UniProtKB-ARBA"/>
</dbReference>
<gene>
    <name evidence="3" type="primary">tas_2</name>
    <name evidence="3" type="ORF">SAMEA3729809_05560</name>
</gene>
<dbReference type="PANTHER" id="PTHR43364:SF5">
    <property type="entry name" value="REDUCTASE"/>
    <property type="match status" value="1"/>
</dbReference>
<organism evidence="3 4">
    <name type="scientific">Klebsiella variicola</name>
    <dbReference type="NCBI Taxonomy" id="244366"/>
    <lineage>
        <taxon>Bacteria</taxon>
        <taxon>Pseudomonadati</taxon>
        <taxon>Pseudomonadota</taxon>
        <taxon>Gammaproteobacteria</taxon>
        <taxon>Enterobacterales</taxon>
        <taxon>Enterobacteriaceae</taxon>
        <taxon>Klebsiella/Raoultella group</taxon>
        <taxon>Klebsiella</taxon>
        <taxon>Klebsiella pneumoniae complex</taxon>
    </lineage>
</organism>
<dbReference type="Proteomes" id="UP000258928">
    <property type="component" value="Unassembled WGS sequence"/>
</dbReference>
<dbReference type="Pfam" id="PF00248">
    <property type="entry name" value="Aldo_ket_red"/>
    <property type="match status" value="1"/>
</dbReference>
<evidence type="ECO:0000313" key="3">
    <source>
        <dbReference type="EMBL" id="SXF99576.1"/>
    </source>
</evidence>
<dbReference type="InterPro" id="IPR023210">
    <property type="entry name" value="NADP_OxRdtase_dom"/>
</dbReference>
<feature type="domain" description="NADP-dependent oxidoreductase" evidence="2">
    <location>
        <begin position="24"/>
        <end position="324"/>
    </location>
</feature>
<dbReference type="SUPFAM" id="SSF51430">
    <property type="entry name" value="NAD(P)-linked oxidoreductase"/>
    <property type="match status" value="1"/>
</dbReference>
<accession>A0ABD7PEG5</accession>